<dbReference type="EMBL" id="KI913120">
    <property type="protein sequence ID" value="ETV83599.1"/>
    <property type="molecule type" value="Genomic_DNA"/>
</dbReference>
<evidence type="ECO:0000313" key="2">
    <source>
        <dbReference type="EMBL" id="ETV83599.1"/>
    </source>
</evidence>
<evidence type="ECO:0000256" key="1">
    <source>
        <dbReference type="SAM" id="MobiDB-lite"/>
    </source>
</evidence>
<gene>
    <name evidence="2" type="ORF">H257_04296</name>
</gene>
<dbReference type="RefSeq" id="XP_009827029.1">
    <property type="nucleotide sequence ID" value="XM_009828727.1"/>
</dbReference>
<sequence length="110" mass="12098">MQQPPPDQSPTTSTPTWTQLSQMSLPMTEPGDEGIDSDSETDQGCDAGPERQLQPGDLLGDAIAFTERIQAWGRLVILRFADMVGILYRATLYCNWNTPADKSNKSVKTP</sequence>
<feature type="region of interest" description="Disordered" evidence="1">
    <location>
        <begin position="1"/>
        <end position="54"/>
    </location>
</feature>
<dbReference type="AlphaFoldDB" id="W4GX77"/>
<organism evidence="2">
    <name type="scientific">Aphanomyces astaci</name>
    <name type="common">Crayfish plague agent</name>
    <dbReference type="NCBI Taxonomy" id="112090"/>
    <lineage>
        <taxon>Eukaryota</taxon>
        <taxon>Sar</taxon>
        <taxon>Stramenopiles</taxon>
        <taxon>Oomycota</taxon>
        <taxon>Saprolegniomycetes</taxon>
        <taxon>Saprolegniales</taxon>
        <taxon>Verrucalvaceae</taxon>
        <taxon>Aphanomyces</taxon>
    </lineage>
</organism>
<dbReference type="VEuPathDB" id="FungiDB:H257_04296"/>
<feature type="compositionally biased region" description="Low complexity" evidence="1">
    <location>
        <begin position="9"/>
        <end position="22"/>
    </location>
</feature>
<proteinExistence type="predicted"/>
<accession>W4GX77</accession>
<name>W4GX77_APHAT</name>
<feature type="compositionally biased region" description="Acidic residues" evidence="1">
    <location>
        <begin position="30"/>
        <end position="43"/>
    </location>
</feature>
<protein>
    <submittedName>
        <fullName evidence="2">Uncharacterized protein</fullName>
    </submittedName>
</protein>
<reference evidence="2" key="1">
    <citation type="submission" date="2013-12" db="EMBL/GenBank/DDBJ databases">
        <title>The Genome Sequence of Aphanomyces astaci APO3.</title>
        <authorList>
            <consortium name="The Broad Institute Genomics Platform"/>
            <person name="Russ C."/>
            <person name="Tyler B."/>
            <person name="van West P."/>
            <person name="Dieguez-Uribeondo J."/>
            <person name="Young S.K."/>
            <person name="Zeng Q."/>
            <person name="Gargeya S."/>
            <person name="Fitzgerald M."/>
            <person name="Abouelleil A."/>
            <person name="Alvarado L."/>
            <person name="Chapman S.B."/>
            <person name="Gainer-Dewar J."/>
            <person name="Goldberg J."/>
            <person name="Griggs A."/>
            <person name="Gujja S."/>
            <person name="Hansen M."/>
            <person name="Howarth C."/>
            <person name="Imamovic A."/>
            <person name="Ireland A."/>
            <person name="Larimer J."/>
            <person name="McCowan C."/>
            <person name="Murphy C."/>
            <person name="Pearson M."/>
            <person name="Poon T.W."/>
            <person name="Priest M."/>
            <person name="Roberts A."/>
            <person name="Saif S."/>
            <person name="Shea T."/>
            <person name="Sykes S."/>
            <person name="Wortman J."/>
            <person name="Nusbaum C."/>
            <person name="Birren B."/>
        </authorList>
    </citation>
    <scope>NUCLEOTIDE SEQUENCE [LARGE SCALE GENOMIC DNA]</scope>
    <source>
        <strain evidence="2">APO3</strain>
    </source>
</reference>
<dbReference type="GeneID" id="20806292"/>